<dbReference type="AlphaFoldDB" id="A0A495S7F2"/>
<evidence type="ECO:0000313" key="3">
    <source>
        <dbReference type="EMBL" id="RKS95421.1"/>
    </source>
</evidence>
<evidence type="ECO:0000313" key="4">
    <source>
        <dbReference type="Proteomes" id="UP000280091"/>
    </source>
</evidence>
<accession>A0A495S7F2</accession>
<dbReference type="RefSeq" id="WP_244200097.1">
    <property type="nucleotide sequence ID" value="NZ_RBXA01000001.1"/>
</dbReference>
<feature type="chain" id="PRO_5019723043" description="Phytase-like domain-containing protein" evidence="1">
    <location>
        <begin position="32"/>
        <end position="385"/>
    </location>
</feature>
<evidence type="ECO:0000256" key="1">
    <source>
        <dbReference type="SAM" id="SignalP"/>
    </source>
</evidence>
<dbReference type="Proteomes" id="UP000280091">
    <property type="component" value="Unassembled WGS sequence"/>
</dbReference>
<sequence>MQTATHSFMRKLLFLAVFPAFLFSCSNLKQTAENKATPSLKLISSIEIPFEETFQNTKVGGLSGIDYDAKNDLYYLICDDRSVFNDSRFYTAKINLSKDKIKSFAFQNVTYLKDETGKSYGNWNTNPTTSADPEDMRYNPKTNSLIWSSEGARVITADKEVLQNPSINFMDLKATFLGNVTLPENLKMQQLEKGPRNNGTLEGITFDEKYKNIYTNIEEPLFEDGEQANTSKGGLIRLYQFDAKTKKNIAQFGYQLEPIAREPNPKGAFAVNGISAIQHYAKNQLLVVERSYSTGTQACTVKVFLCDLKKATNVKNHPYLQNQKLELASKKLILNMDDLGIFIDNIEGLTFGPKLSNGNPSLIFVSDNNFSDKQKTQVLVFELVK</sequence>
<feature type="signal peptide" evidence="1">
    <location>
        <begin position="1"/>
        <end position="31"/>
    </location>
</feature>
<evidence type="ECO:0000259" key="2">
    <source>
        <dbReference type="Pfam" id="PF13449"/>
    </source>
</evidence>
<dbReference type="Pfam" id="PF13449">
    <property type="entry name" value="Phytase-like"/>
    <property type="match status" value="1"/>
</dbReference>
<comment type="caution">
    <text evidence="3">The sequence shown here is derived from an EMBL/GenBank/DDBJ whole genome shotgun (WGS) entry which is preliminary data.</text>
</comment>
<keyword evidence="4" id="KW-1185">Reference proteome</keyword>
<name>A0A495S7F2_9FLAO</name>
<dbReference type="InterPro" id="IPR027372">
    <property type="entry name" value="Phytase-like_dom"/>
</dbReference>
<organism evidence="3 4">
    <name type="scientific">Flavobacterium limicola</name>
    <dbReference type="NCBI Taxonomy" id="180441"/>
    <lineage>
        <taxon>Bacteria</taxon>
        <taxon>Pseudomonadati</taxon>
        <taxon>Bacteroidota</taxon>
        <taxon>Flavobacteriia</taxon>
        <taxon>Flavobacteriales</taxon>
        <taxon>Flavobacteriaceae</taxon>
        <taxon>Flavobacterium</taxon>
    </lineage>
</organism>
<proteinExistence type="predicted"/>
<feature type="domain" description="Phytase-like" evidence="2">
    <location>
        <begin position="57"/>
        <end position="370"/>
    </location>
</feature>
<dbReference type="SUPFAM" id="SSF75011">
    <property type="entry name" value="3-carboxy-cis,cis-mucoante lactonizing enzyme"/>
    <property type="match status" value="1"/>
</dbReference>
<reference evidence="3 4" key="1">
    <citation type="submission" date="2018-10" db="EMBL/GenBank/DDBJ databases">
        <title>Genomic Encyclopedia of Archaeal and Bacterial Type Strains, Phase II (KMG-II): from individual species to whole genera.</title>
        <authorList>
            <person name="Goeker M."/>
        </authorList>
    </citation>
    <scope>NUCLEOTIDE SEQUENCE [LARGE SCALE GENOMIC DNA]</scope>
    <source>
        <strain evidence="3 4">DSM 15094</strain>
    </source>
</reference>
<keyword evidence="1" id="KW-0732">Signal</keyword>
<protein>
    <recommendedName>
        <fullName evidence="2">Phytase-like domain-containing protein</fullName>
    </recommendedName>
</protein>
<gene>
    <name evidence="3" type="ORF">BC952_1098</name>
</gene>
<dbReference type="EMBL" id="RBXA01000001">
    <property type="protein sequence ID" value="RKS95421.1"/>
    <property type="molecule type" value="Genomic_DNA"/>
</dbReference>